<accession>A0A1G1YFJ2</accession>
<dbReference type="PANTHER" id="PTHR30290:SF9">
    <property type="entry name" value="OLIGOPEPTIDE-BINDING PROTEIN APPA"/>
    <property type="match status" value="1"/>
</dbReference>
<sequence>MAALVGSLIFIAGSFYLQNFIPVPVAGGEYTEGLIGAPQYANPLLSQTNDVDSDLARLIFSGLVAYDKSLELAPDLAERWEIDEAQTTYTFVLRENLRWHDGQPLTADDVVFTVKSIQDPDFKSPLLVSLRGVEVKKIDDRTVSFSLPEAYPDFLEVMTFGLLPEHIWGEIPPVNANLTEYNLRPVGAGPWQFKSLTKDRLGNIRSYTLVPNPYYYGSKPFLEKLTFKFYPDFQTGIQALKNNSIEGLSFLPKDLKKDLAGLKNLNQYSLALPQYTAVFFNQKENESLATKDVRQALALAIDKPAILSQALQLEGEIIDGPILPGSTDAGNNLPKIAYDPTQASALLDQAGWKQITPLEYADWLARQTETATTTEATTASQATTTDTAKLVGDDQPASPAKRGEPTQAFYRQQGEKILTVKLTTVDQSENVKAAELVSDFWRAVGVKVELEIISGGRISRDVIKPRRYEALLFGIIVGSNPDPFPFWHSSQVQDPGLNLALYANRNVDKALEDARKAADEAARQPLYRTFEETILADLPAIFLYNPTYTYVADQKIKGLDVHRIILPADRFNNIEDWYVNTKRKYHGNN</sequence>
<protein>
    <recommendedName>
        <fullName evidence="5">Solute-binding protein family 5 domain-containing protein</fullName>
    </recommendedName>
</protein>
<gene>
    <name evidence="6" type="ORF">A3J59_03020</name>
</gene>
<dbReference type="EMBL" id="MHIL01000023">
    <property type="protein sequence ID" value="OGY51112.1"/>
    <property type="molecule type" value="Genomic_DNA"/>
</dbReference>
<name>A0A1G1YFJ2_9BACT</name>
<evidence type="ECO:0000256" key="2">
    <source>
        <dbReference type="ARBA" id="ARBA00022448"/>
    </source>
</evidence>
<dbReference type="Gene3D" id="3.40.190.10">
    <property type="entry name" value="Periplasmic binding protein-like II"/>
    <property type="match status" value="1"/>
</dbReference>
<evidence type="ECO:0000313" key="6">
    <source>
        <dbReference type="EMBL" id="OGY51112.1"/>
    </source>
</evidence>
<dbReference type="PIRSF" id="PIRSF002741">
    <property type="entry name" value="MppA"/>
    <property type="match status" value="1"/>
</dbReference>
<organism evidence="6 7">
    <name type="scientific">Candidatus Buchananbacteria bacterium RIFCSPHIGHO2_02_FULL_56_16</name>
    <dbReference type="NCBI Taxonomy" id="1797542"/>
    <lineage>
        <taxon>Bacteria</taxon>
        <taxon>Candidatus Buchananiibacteriota</taxon>
    </lineage>
</organism>
<feature type="region of interest" description="Disordered" evidence="4">
    <location>
        <begin position="371"/>
        <end position="408"/>
    </location>
</feature>
<dbReference type="STRING" id="1797542.A3J59_03020"/>
<evidence type="ECO:0000313" key="7">
    <source>
        <dbReference type="Proteomes" id="UP000177310"/>
    </source>
</evidence>
<dbReference type="GO" id="GO:0015833">
    <property type="term" value="P:peptide transport"/>
    <property type="evidence" value="ECO:0007669"/>
    <property type="project" value="TreeGrafter"/>
</dbReference>
<dbReference type="InterPro" id="IPR039424">
    <property type="entry name" value="SBP_5"/>
</dbReference>
<dbReference type="InterPro" id="IPR000914">
    <property type="entry name" value="SBP_5_dom"/>
</dbReference>
<feature type="compositionally biased region" description="Low complexity" evidence="4">
    <location>
        <begin position="371"/>
        <end position="388"/>
    </location>
</feature>
<keyword evidence="2" id="KW-0813">Transport</keyword>
<keyword evidence="3" id="KW-0732">Signal</keyword>
<evidence type="ECO:0000256" key="4">
    <source>
        <dbReference type="SAM" id="MobiDB-lite"/>
    </source>
</evidence>
<dbReference type="GO" id="GO:0042597">
    <property type="term" value="C:periplasmic space"/>
    <property type="evidence" value="ECO:0007669"/>
    <property type="project" value="UniProtKB-ARBA"/>
</dbReference>
<dbReference type="GO" id="GO:0043190">
    <property type="term" value="C:ATP-binding cassette (ABC) transporter complex"/>
    <property type="evidence" value="ECO:0007669"/>
    <property type="project" value="InterPro"/>
</dbReference>
<dbReference type="Pfam" id="PF00496">
    <property type="entry name" value="SBP_bac_5"/>
    <property type="match status" value="1"/>
</dbReference>
<reference evidence="6 7" key="1">
    <citation type="journal article" date="2016" name="Nat. Commun.">
        <title>Thousands of microbial genomes shed light on interconnected biogeochemical processes in an aquifer system.</title>
        <authorList>
            <person name="Anantharaman K."/>
            <person name="Brown C.T."/>
            <person name="Hug L.A."/>
            <person name="Sharon I."/>
            <person name="Castelle C.J."/>
            <person name="Probst A.J."/>
            <person name="Thomas B.C."/>
            <person name="Singh A."/>
            <person name="Wilkins M.J."/>
            <person name="Karaoz U."/>
            <person name="Brodie E.L."/>
            <person name="Williams K.H."/>
            <person name="Hubbard S.S."/>
            <person name="Banfield J.F."/>
        </authorList>
    </citation>
    <scope>NUCLEOTIDE SEQUENCE [LARGE SCALE GENOMIC DNA]</scope>
</reference>
<dbReference type="PANTHER" id="PTHR30290">
    <property type="entry name" value="PERIPLASMIC BINDING COMPONENT OF ABC TRANSPORTER"/>
    <property type="match status" value="1"/>
</dbReference>
<dbReference type="Gene3D" id="3.90.76.10">
    <property type="entry name" value="Dipeptide-binding Protein, Domain 1"/>
    <property type="match status" value="1"/>
</dbReference>
<comment type="caution">
    <text evidence="6">The sequence shown here is derived from an EMBL/GenBank/DDBJ whole genome shotgun (WGS) entry which is preliminary data.</text>
</comment>
<comment type="similarity">
    <text evidence="1">Belongs to the bacterial solute-binding protein 5 family.</text>
</comment>
<feature type="domain" description="Solute-binding protein family 5" evidence="5">
    <location>
        <begin position="71"/>
        <end position="389"/>
    </location>
</feature>
<dbReference type="InterPro" id="IPR030678">
    <property type="entry name" value="Peptide/Ni-bd"/>
</dbReference>
<evidence type="ECO:0000259" key="5">
    <source>
        <dbReference type="Pfam" id="PF00496"/>
    </source>
</evidence>
<dbReference type="Proteomes" id="UP000177310">
    <property type="component" value="Unassembled WGS sequence"/>
</dbReference>
<dbReference type="AlphaFoldDB" id="A0A1G1YFJ2"/>
<dbReference type="SUPFAM" id="SSF53850">
    <property type="entry name" value="Periplasmic binding protein-like II"/>
    <property type="match status" value="1"/>
</dbReference>
<dbReference type="Gene3D" id="3.10.105.10">
    <property type="entry name" value="Dipeptide-binding Protein, Domain 3"/>
    <property type="match status" value="1"/>
</dbReference>
<proteinExistence type="inferred from homology"/>
<dbReference type="CDD" id="cd08513">
    <property type="entry name" value="PBP2_thermophilic_Hb8_like"/>
    <property type="match status" value="1"/>
</dbReference>
<dbReference type="GO" id="GO:1904680">
    <property type="term" value="F:peptide transmembrane transporter activity"/>
    <property type="evidence" value="ECO:0007669"/>
    <property type="project" value="TreeGrafter"/>
</dbReference>
<evidence type="ECO:0000256" key="1">
    <source>
        <dbReference type="ARBA" id="ARBA00005695"/>
    </source>
</evidence>
<evidence type="ECO:0000256" key="3">
    <source>
        <dbReference type="ARBA" id="ARBA00022729"/>
    </source>
</evidence>